<dbReference type="Proteomes" id="UP000054144">
    <property type="component" value="Unassembled WGS sequence"/>
</dbReference>
<feature type="domain" description="Exocyst complex component EXOC2/Sec5 N-terminal" evidence="6">
    <location>
        <begin position="51"/>
        <end position="851"/>
    </location>
</feature>
<organism evidence="7 8">
    <name type="scientific">Fistulina hepatica ATCC 64428</name>
    <dbReference type="NCBI Taxonomy" id="1128425"/>
    <lineage>
        <taxon>Eukaryota</taxon>
        <taxon>Fungi</taxon>
        <taxon>Dikarya</taxon>
        <taxon>Basidiomycota</taxon>
        <taxon>Agaricomycotina</taxon>
        <taxon>Agaricomycetes</taxon>
        <taxon>Agaricomycetidae</taxon>
        <taxon>Agaricales</taxon>
        <taxon>Fistulinaceae</taxon>
        <taxon>Fistulina</taxon>
    </lineage>
</organism>
<dbReference type="PANTHER" id="PTHR13043">
    <property type="entry name" value="EXOCYST COMPLEX COMPONENT SEC5"/>
    <property type="match status" value="1"/>
</dbReference>
<evidence type="ECO:0000256" key="4">
    <source>
        <dbReference type="RuleBase" id="RU365069"/>
    </source>
</evidence>
<dbReference type="OrthoDB" id="26242at2759"/>
<dbReference type="EMBL" id="KN881952">
    <property type="protein sequence ID" value="KIY47316.1"/>
    <property type="molecule type" value="Genomic_DNA"/>
</dbReference>
<comment type="similarity">
    <text evidence="1 4">Belongs to the SEC5 family.</text>
</comment>
<dbReference type="GO" id="GO:0000145">
    <property type="term" value="C:exocyst"/>
    <property type="evidence" value="ECO:0007669"/>
    <property type="project" value="UniProtKB-UniRule"/>
</dbReference>
<dbReference type="GO" id="GO:0006893">
    <property type="term" value="P:Golgi to plasma membrane transport"/>
    <property type="evidence" value="ECO:0007669"/>
    <property type="project" value="UniProtKB-UniRule"/>
</dbReference>
<protein>
    <recommendedName>
        <fullName evidence="4">Exocyst complex component SEC5</fullName>
    </recommendedName>
</protein>
<feature type="compositionally biased region" description="Basic and acidic residues" evidence="5">
    <location>
        <begin position="860"/>
        <end position="872"/>
    </location>
</feature>
<reference evidence="7 8" key="1">
    <citation type="journal article" date="2015" name="Fungal Genet. Biol.">
        <title>Evolution of novel wood decay mechanisms in Agaricales revealed by the genome sequences of Fistulina hepatica and Cylindrobasidium torrendii.</title>
        <authorList>
            <person name="Floudas D."/>
            <person name="Held B.W."/>
            <person name="Riley R."/>
            <person name="Nagy L.G."/>
            <person name="Koehler G."/>
            <person name="Ransdell A.S."/>
            <person name="Younus H."/>
            <person name="Chow J."/>
            <person name="Chiniquy J."/>
            <person name="Lipzen A."/>
            <person name="Tritt A."/>
            <person name="Sun H."/>
            <person name="Haridas S."/>
            <person name="LaButti K."/>
            <person name="Ohm R.A."/>
            <person name="Kues U."/>
            <person name="Blanchette R.A."/>
            <person name="Grigoriev I.V."/>
            <person name="Minto R.E."/>
            <person name="Hibbett D.S."/>
        </authorList>
    </citation>
    <scope>NUCLEOTIDE SEQUENCE [LARGE SCALE GENOMIC DNA]</scope>
    <source>
        <strain evidence="7 8">ATCC 64428</strain>
    </source>
</reference>
<evidence type="ECO:0000313" key="7">
    <source>
        <dbReference type="EMBL" id="KIY47316.1"/>
    </source>
</evidence>
<comment type="function">
    <text evidence="4">Component of the exocyst complex involved in the docking of exocytic vesicles with fusion sites on the plasma membrane.</text>
</comment>
<dbReference type="InterPro" id="IPR039481">
    <property type="entry name" value="EXOC2/Sec5_N_dom"/>
</dbReference>
<comment type="subunit">
    <text evidence="4">Component of the exocyst complex.</text>
</comment>
<keyword evidence="3 4" id="KW-0268">Exocytosis</keyword>
<feature type="compositionally biased region" description="Basic and acidic residues" evidence="5">
    <location>
        <begin position="879"/>
        <end position="922"/>
    </location>
</feature>
<name>A0A0D7ABK8_9AGAR</name>
<keyword evidence="2 4" id="KW-0813">Transport</keyword>
<proteinExistence type="inferred from homology"/>
<sequence>MPKLDFNVDEATLLRNYNISSLTPTRWEEVDHELEGSIAGSLSTNQDGDGDPLGLGSYVDVTALDMETKAAVMLSSKSFDPKAFLSVVHPNATYQDLGAGIAHLRQAIDSRSEAIRVLVENNFDRFVAVKSSTDALYSEMKEGILAPSSDFASKPLRDELKQATVKANQVFLPVLENASKASKLRTTLGVFERSRFFFNLPGSIIEAVEAGRYEVAMRDYKKGRMLLETRPGQLLPIGTTKDGQASATAEQQQKRILDKVWANVEKALAEMRNALMSQLQDPRRSFEELEKTLEILSDLNISEDPVWTYFDSQHQFIMDQLTKSFAVSEAAINVAYQGNSTDPVSAIPLELHNAIVALENKQPDALVYKSSGEPVWQAITDMVKNLCETLLLYLPNFWKIAKSYMAGKFKKISSSGSRRSVQQCKTMALDLVKLFISLISKFFVLSDVGVTSPGGRAKPSLIPQNCHVFATAHYLMRVMNEIQECVNELYGLDISGEVSTNLKSLMQSTKWTFEDLLISDWIRDAQLLYELETWAPSLSDPSCTHYLLQMELFQKHVTTTAFKLAGGAESSQTSQSRQTIPQAFVTKITKAVLDTLYAFLDGLVRLASEEATPSILSKELGLQHSGPVELLDYSNMNTRLLLVISNFGHLNTSIIPSMMTQLESAFNMSLAEDRQTLLTVVQDLDKTLFESYVRPLADRVTAILRGGILDPEMDWYETPQPTEIRPYMYETLMFLVGVHAEVTRVAEPLLERVFTYLVDELSNEAHRCFRQVKRFGMGGMLRATLEIEFMHQTLGRYVTPPAAKTLSDLYNKISQAYARRPGDENLQASLDGVKKTLADTRRATGIEFLCFRPAKSASRKAKEGESSRKGKEGASAAAKGKEKETSRLEKTSAPKEATRLPKDRERDRETERMPKERERDGSRAPPARDNAGGSRTPLPRDRDKDRERRL</sequence>
<gene>
    <name evidence="7" type="ORF">FISHEDRAFT_74769</name>
</gene>
<dbReference type="GO" id="GO:0015031">
    <property type="term" value="P:protein transport"/>
    <property type="evidence" value="ECO:0007669"/>
    <property type="project" value="UniProtKB-KW"/>
</dbReference>
<dbReference type="InterPro" id="IPR029175">
    <property type="entry name" value="EXOC2/Sec5"/>
</dbReference>
<evidence type="ECO:0000256" key="2">
    <source>
        <dbReference type="ARBA" id="ARBA00022448"/>
    </source>
</evidence>
<evidence type="ECO:0000256" key="5">
    <source>
        <dbReference type="SAM" id="MobiDB-lite"/>
    </source>
</evidence>
<evidence type="ECO:0000256" key="1">
    <source>
        <dbReference type="ARBA" id="ARBA00010578"/>
    </source>
</evidence>
<evidence type="ECO:0000256" key="3">
    <source>
        <dbReference type="ARBA" id="ARBA00022483"/>
    </source>
</evidence>
<feature type="region of interest" description="Disordered" evidence="5">
    <location>
        <begin position="857"/>
        <end position="950"/>
    </location>
</feature>
<keyword evidence="4" id="KW-0653">Protein transport</keyword>
<evidence type="ECO:0000313" key="8">
    <source>
        <dbReference type="Proteomes" id="UP000054144"/>
    </source>
</evidence>
<accession>A0A0D7ABK8</accession>
<dbReference type="AlphaFoldDB" id="A0A0D7ABK8"/>
<dbReference type="GO" id="GO:0006887">
    <property type="term" value="P:exocytosis"/>
    <property type="evidence" value="ECO:0007669"/>
    <property type="project" value="UniProtKB-KW"/>
</dbReference>
<dbReference type="Pfam" id="PF15469">
    <property type="entry name" value="Sec5"/>
    <property type="match status" value="1"/>
</dbReference>
<dbReference type="PANTHER" id="PTHR13043:SF1">
    <property type="entry name" value="EXOCYST COMPLEX COMPONENT 2"/>
    <property type="match status" value="1"/>
</dbReference>
<keyword evidence="8" id="KW-1185">Reference proteome</keyword>
<feature type="compositionally biased region" description="Basic and acidic residues" evidence="5">
    <location>
        <begin position="938"/>
        <end position="950"/>
    </location>
</feature>
<evidence type="ECO:0000259" key="6">
    <source>
        <dbReference type="Pfam" id="PF15469"/>
    </source>
</evidence>